<dbReference type="Proteomes" id="UP000054988">
    <property type="component" value="Unassembled WGS sequence"/>
</dbReference>
<dbReference type="AlphaFoldDB" id="A0A0W0FUT9"/>
<organism evidence="2 3">
    <name type="scientific">Moniliophthora roreri</name>
    <name type="common">Frosty pod rot fungus</name>
    <name type="synonym">Monilia roreri</name>
    <dbReference type="NCBI Taxonomy" id="221103"/>
    <lineage>
        <taxon>Eukaryota</taxon>
        <taxon>Fungi</taxon>
        <taxon>Dikarya</taxon>
        <taxon>Basidiomycota</taxon>
        <taxon>Agaricomycotina</taxon>
        <taxon>Agaricomycetes</taxon>
        <taxon>Agaricomycetidae</taxon>
        <taxon>Agaricales</taxon>
        <taxon>Marasmiineae</taxon>
        <taxon>Marasmiaceae</taxon>
        <taxon>Moniliophthora</taxon>
    </lineage>
</organism>
<evidence type="ECO:0000313" key="2">
    <source>
        <dbReference type="EMBL" id="KTB40000.1"/>
    </source>
</evidence>
<dbReference type="SUPFAM" id="SSF55221">
    <property type="entry name" value="Yeast killer toxins"/>
    <property type="match status" value="1"/>
</dbReference>
<evidence type="ECO:0000259" key="1">
    <source>
        <dbReference type="Pfam" id="PF09044"/>
    </source>
</evidence>
<dbReference type="Gene3D" id="3.30.430.10">
    <property type="entry name" value="Killer Toxin P4, subunit A"/>
    <property type="match status" value="1"/>
</dbReference>
<dbReference type="eggNOG" id="ENOG502SVWA">
    <property type="taxonomic scope" value="Eukaryota"/>
</dbReference>
<dbReference type="InterPro" id="IPR011329">
    <property type="entry name" value="Killer_tox_Kp4/SMK"/>
</dbReference>
<dbReference type="InterPro" id="IPR015131">
    <property type="entry name" value="Killer_tox_Kp4"/>
</dbReference>
<feature type="domain" description="Killer toxin Kp4" evidence="1">
    <location>
        <begin position="74"/>
        <end position="180"/>
    </location>
</feature>
<dbReference type="EMBL" id="LATX01001621">
    <property type="protein sequence ID" value="KTB40000.1"/>
    <property type="molecule type" value="Genomic_DNA"/>
</dbReference>
<proteinExistence type="predicted"/>
<sequence length="189" mass="19619">MHGMLSLSIIVPVDAAASEEHLTRAKSGYGTLWAPLDSIKRPIVFWCFLSPNRFTAQPSHSTIMRFSSVVTALVIGAASANALGVNCRGSSLCGQAGATLGQLANVINNGINDGGQYGDGTQIACSMHLCAFFQNTGTSNSGATAKRLVQGLIDHGCERCGSNPTDGGNVDNGQLTVNYVNNPVCQGVC</sequence>
<comment type="caution">
    <text evidence="2">The sequence shown here is derived from an EMBL/GenBank/DDBJ whole genome shotgun (WGS) entry which is preliminary data.</text>
</comment>
<accession>A0A0W0FUT9</accession>
<name>A0A0W0FUT9_MONRR</name>
<evidence type="ECO:0000313" key="3">
    <source>
        <dbReference type="Proteomes" id="UP000054988"/>
    </source>
</evidence>
<gene>
    <name evidence="2" type="ORF">WG66_7470</name>
</gene>
<protein>
    <recommendedName>
        <fullName evidence="1">Killer toxin Kp4 domain-containing protein</fullName>
    </recommendedName>
</protein>
<reference evidence="2 3" key="1">
    <citation type="submission" date="2015-12" db="EMBL/GenBank/DDBJ databases">
        <title>Draft genome sequence of Moniliophthora roreri, the causal agent of frosty pod rot of cacao.</title>
        <authorList>
            <person name="Aime M.C."/>
            <person name="Diaz-Valderrama J.R."/>
            <person name="Kijpornyongpan T."/>
            <person name="Phillips-Mora W."/>
        </authorList>
    </citation>
    <scope>NUCLEOTIDE SEQUENCE [LARGE SCALE GENOMIC DNA]</scope>
    <source>
        <strain evidence="2 3">MCA 2952</strain>
    </source>
</reference>
<dbReference type="GO" id="GO:0005576">
    <property type="term" value="C:extracellular region"/>
    <property type="evidence" value="ECO:0007669"/>
    <property type="project" value="InterPro"/>
</dbReference>
<dbReference type="Pfam" id="PF09044">
    <property type="entry name" value="Kp4"/>
    <property type="match status" value="1"/>
</dbReference>